<reference evidence="1 2" key="1">
    <citation type="journal article" date="2010" name="Nature">
        <title>The Ectocarpus genome and the independent evolution of multicellularity in brown algae.</title>
        <authorList>
            <person name="Cock J.M."/>
            <person name="Sterck L."/>
            <person name="Rouze P."/>
            <person name="Scornet D."/>
            <person name="Allen A.E."/>
            <person name="Amoutzias G."/>
            <person name="Anthouard V."/>
            <person name="Artiguenave F."/>
            <person name="Aury J.M."/>
            <person name="Badger J.H."/>
            <person name="Beszteri B."/>
            <person name="Billiau K."/>
            <person name="Bonnet E."/>
            <person name="Bothwell J.H."/>
            <person name="Bowler C."/>
            <person name="Boyen C."/>
            <person name="Brownlee C."/>
            <person name="Carrano C.J."/>
            <person name="Charrier B."/>
            <person name="Cho G.Y."/>
            <person name="Coelho S.M."/>
            <person name="Collen J."/>
            <person name="Corre E."/>
            <person name="Da Silva C."/>
            <person name="Delage L."/>
            <person name="Delaroque N."/>
            <person name="Dittami S.M."/>
            <person name="Doulbeau S."/>
            <person name="Elias M."/>
            <person name="Farnham G."/>
            <person name="Gachon C.M."/>
            <person name="Gschloessl B."/>
            <person name="Heesch S."/>
            <person name="Jabbari K."/>
            <person name="Jubin C."/>
            <person name="Kawai H."/>
            <person name="Kimura K."/>
            <person name="Kloareg B."/>
            <person name="Kupper F.C."/>
            <person name="Lang D."/>
            <person name="Le Bail A."/>
            <person name="Leblanc C."/>
            <person name="Lerouge P."/>
            <person name="Lohr M."/>
            <person name="Lopez P.J."/>
            <person name="Martens C."/>
            <person name="Maumus F."/>
            <person name="Michel G."/>
            <person name="Miranda-Saavedra D."/>
            <person name="Morales J."/>
            <person name="Moreau H."/>
            <person name="Motomura T."/>
            <person name="Nagasato C."/>
            <person name="Napoli C.A."/>
            <person name="Nelson D.R."/>
            <person name="Nyvall-Collen P."/>
            <person name="Peters A.F."/>
            <person name="Pommier C."/>
            <person name="Potin P."/>
            <person name="Poulain J."/>
            <person name="Quesneville H."/>
            <person name="Read B."/>
            <person name="Rensing S.A."/>
            <person name="Ritter A."/>
            <person name="Rousvoal S."/>
            <person name="Samanta M."/>
            <person name="Samson G."/>
            <person name="Schroeder D.C."/>
            <person name="Segurens B."/>
            <person name="Strittmatter M."/>
            <person name="Tonon T."/>
            <person name="Tregear J.W."/>
            <person name="Valentin K."/>
            <person name="von Dassow P."/>
            <person name="Yamagishi T."/>
            <person name="Van de Peer Y."/>
            <person name="Wincker P."/>
        </authorList>
    </citation>
    <scope>NUCLEOTIDE SEQUENCE [LARGE SCALE GENOMIC DNA]</scope>
    <source>
        <strain evidence="2">Ec32 / CCAP1310/4</strain>
    </source>
</reference>
<evidence type="ECO:0000313" key="2">
    <source>
        <dbReference type="Proteomes" id="UP000002630"/>
    </source>
</evidence>
<keyword evidence="2" id="KW-1185">Reference proteome</keyword>
<protein>
    <submittedName>
        <fullName evidence="1">Uncharacterized protein</fullName>
    </submittedName>
</protein>
<dbReference type="Proteomes" id="UP000002630">
    <property type="component" value="Linkage Group LG22"/>
</dbReference>
<dbReference type="AlphaFoldDB" id="D8LNB4"/>
<evidence type="ECO:0000313" key="1">
    <source>
        <dbReference type="EMBL" id="CBN77271.1"/>
    </source>
</evidence>
<organism evidence="1 2">
    <name type="scientific">Ectocarpus siliculosus</name>
    <name type="common">Brown alga</name>
    <name type="synonym">Conferva siliculosa</name>
    <dbReference type="NCBI Taxonomy" id="2880"/>
    <lineage>
        <taxon>Eukaryota</taxon>
        <taxon>Sar</taxon>
        <taxon>Stramenopiles</taxon>
        <taxon>Ochrophyta</taxon>
        <taxon>PX clade</taxon>
        <taxon>Phaeophyceae</taxon>
        <taxon>Ectocarpales</taxon>
        <taxon>Ectocarpaceae</taxon>
        <taxon>Ectocarpus</taxon>
    </lineage>
</organism>
<proteinExistence type="predicted"/>
<sequence length="84" mass="9886">MMRARHERSSSARSKGWRARLRKLERYDEASIIKYAMRDFMGGQTPPEIELLEAGRLKMNFVRAVIAVVEIQEEGLFRHIMSYL</sequence>
<dbReference type="EMBL" id="FN648641">
    <property type="protein sequence ID" value="CBN77271.1"/>
    <property type="molecule type" value="Genomic_DNA"/>
</dbReference>
<dbReference type="EMBL" id="FN649747">
    <property type="protein sequence ID" value="CBN77271.1"/>
    <property type="molecule type" value="Genomic_DNA"/>
</dbReference>
<accession>D8LNB4</accession>
<name>D8LNB4_ECTSI</name>
<gene>
    <name evidence="1" type="ORF">Esi_0044_0031</name>
</gene>
<dbReference type="InParanoid" id="D8LNB4"/>